<evidence type="ECO:0000313" key="2">
    <source>
        <dbReference type="EMBL" id="PJJ84447.1"/>
    </source>
</evidence>
<gene>
    <name evidence="2" type="ORF">CLV57_1459</name>
</gene>
<proteinExistence type="predicted"/>
<reference evidence="2 3" key="1">
    <citation type="submission" date="2017-11" db="EMBL/GenBank/DDBJ databases">
        <title>Genomic Encyclopedia of Archaeal and Bacterial Type Strains, Phase II (KMG-II): From Individual Species to Whole Genera.</title>
        <authorList>
            <person name="Goeker M."/>
        </authorList>
    </citation>
    <scope>NUCLEOTIDE SEQUENCE [LARGE SCALE GENOMIC DNA]</scope>
    <source>
        <strain evidence="2 3">DSM 28175</strain>
    </source>
</reference>
<feature type="transmembrane region" description="Helical" evidence="1">
    <location>
        <begin position="122"/>
        <end position="139"/>
    </location>
</feature>
<dbReference type="EMBL" id="PGFJ01000001">
    <property type="protein sequence ID" value="PJJ84447.1"/>
    <property type="molecule type" value="Genomic_DNA"/>
</dbReference>
<keyword evidence="1" id="KW-0812">Transmembrane</keyword>
<dbReference type="RefSeq" id="WP_100340641.1">
    <property type="nucleotide sequence ID" value="NZ_PGFJ01000001.1"/>
</dbReference>
<sequence length="195" mass="22730">MDNLNNLEAIWHSAKTDRLPNAEQMLVTVKKFRYQRLRNKWLVIVASCLLACLMIAVLIFTPFKLSVTYIGGYLILASCILLAATNLLSLKRFYRLEDCSNLNFLAFLEQTRQNQLYYYKKTQVIIMLFSSAGLLMYLYEAAMRSTVLLIIIYSLSVIYLIVIWFLVRPRAFKKQSEKLKATTERLKHIARQLNS</sequence>
<evidence type="ECO:0000256" key="1">
    <source>
        <dbReference type="SAM" id="Phobius"/>
    </source>
</evidence>
<keyword evidence="3" id="KW-1185">Reference proteome</keyword>
<protein>
    <submittedName>
        <fullName evidence="2">Uncharacterized protein</fullName>
    </submittedName>
</protein>
<name>A0A2H9VUF0_9SPHI</name>
<accession>A0A2H9VUF0</accession>
<evidence type="ECO:0000313" key="3">
    <source>
        <dbReference type="Proteomes" id="UP000242687"/>
    </source>
</evidence>
<keyword evidence="1" id="KW-0472">Membrane</keyword>
<dbReference type="Proteomes" id="UP000242687">
    <property type="component" value="Unassembled WGS sequence"/>
</dbReference>
<comment type="caution">
    <text evidence="2">The sequence shown here is derived from an EMBL/GenBank/DDBJ whole genome shotgun (WGS) entry which is preliminary data.</text>
</comment>
<organism evidence="2 3">
    <name type="scientific">Mucilaginibacter auburnensis</name>
    <dbReference type="NCBI Taxonomy" id="1457233"/>
    <lineage>
        <taxon>Bacteria</taxon>
        <taxon>Pseudomonadati</taxon>
        <taxon>Bacteroidota</taxon>
        <taxon>Sphingobacteriia</taxon>
        <taxon>Sphingobacteriales</taxon>
        <taxon>Sphingobacteriaceae</taxon>
        <taxon>Mucilaginibacter</taxon>
    </lineage>
</organism>
<feature type="transmembrane region" description="Helical" evidence="1">
    <location>
        <begin position="67"/>
        <end position="88"/>
    </location>
</feature>
<feature type="transmembrane region" description="Helical" evidence="1">
    <location>
        <begin position="145"/>
        <end position="167"/>
    </location>
</feature>
<dbReference type="OrthoDB" id="795301at2"/>
<feature type="transmembrane region" description="Helical" evidence="1">
    <location>
        <begin position="41"/>
        <end position="61"/>
    </location>
</feature>
<keyword evidence="1" id="KW-1133">Transmembrane helix</keyword>
<dbReference type="AlphaFoldDB" id="A0A2H9VUF0"/>